<dbReference type="eggNOG" id="COG3137">
    <property type="taxonomic scope" value="Bacteria"/>
</dbReference>
<sequence length="412" mass="44457">MVRRNRFSEFLHGGFCVLRAIVWVALTVAGAPLRAQAGKSDSAARSEARSDKDTITFDNGDTLTGKVGKVVYGNMSFHSDALGDLTIPLTKIKAMHTTTAFAAGTTTAPLTKKNVAEQVPVGRIELENETLSVMLSQGEVRTFPVKDLRFMLDEPAYRRELHNQSDFLYGWYGTATLGASVVASTNNAQTYTGTIGLVRAIPTIAGLPAGSKTILNLSGTYGLAKDPEIVSGGDVFQTASVTKTDILHGDLEYDKFFTPMVFGLVSGSADHNFGNGLELQQAYGAGIGWGILRSPQNDLSIRASLQYEQQQFYNGITSGLGTPTENLVSASVGETWSRTFPHSIKFNEYVTLAPTFNVVKAYSGVAGAGFVFPVYKNLNFSVTTTDNYLGDPPEGFQRNTFQLTTGVTYTLK</sequence>
<keyword evidence="2" id="KW-1185">Reference proteome</keyword>
<evidence type="ECO:0000313" key="2">
    <source>
        <dbReference type="Proteomes" id="UP000007113"/>
    </source>
</evidence>
<dbReference type="KEGG" id="gma:AciX8_0877"/>
<gene>
    <name evidence="1" type="ordered locus">AciX8_0877</name>
</gene>
<proteinExistence type="predicted"/>
<organism evidence="1 2">
    <name type="scientific">Granulicella mallensis (strain ATCC BAA-1857 / DSM 23137 / MP5ACTX8)</name>
    <dbReference type="NCBI Taxonomy" id="682795"/>
    <lineage>
        <taxon>Bacteria</taxon>
        <taxon>Pseudomonadati</taxon>
        <taxon>Acidobacteriota</taxon>
        <taxon>Terriglobia</taxon>
        <taxon>Terriglobales</taxon>
        <taxon>Acidobacteriaceae</taxon>
        <taxon>Granulicella</taxon>
    </lineage>
</organism>
<evidence type="ECO:0000313" key="1">
    <source>
        <dbReference type="EMBL" id="AEU35226.1"/>
    </source>
</evidence>
<reference evidence="1 2" key="1">
    <citation type="submission" date="2011-11" db="EMBL/GenBank/DDBJ databases">
        <title>Complete sequence of Granulicella mallensis MP5ACTX8.</title>
        <authorList>
            <consortium name="US DOE Joint Genome Institute"/>
            <person name="Lucas S."/>
            <person name="Copeland A."/>
            <person name="Lapidus A."/>
            <person name="Cheng J.-F."/>
            <person name="Goodwin L."/>
            <person name="Pitluck S."/>
            <person name="Peters L."/>
            <person name="Lu M."/>
            <person name="Detter J.C."/>
            <person name="Han C."/>
            <person name="Tapia R."/>
            <person name="Land M."/>
            <person name="Hauser L."/>
            <person name="Kyrpides N."/>
            <person name="Ivanova N."/>
            <person name="Mikhailova N."/>
            <person name="Pagani I."/>
            <person name="Rawat S."/>
            <person name="Mannisto M."/>
            <person name="Haggblom M."/>
            <person name="Woyke T."/>
        </authorList>
    </citation>
    <scope>NUCLEOTIDE SEQUENCE [LARGE SCALE GENOMIC DNA]</scope>
    <source>
        <strain evidence="2">ATCC BAA-1857 / DSM 23137 / MP5ACTX8</strain>
    </source>
</reference>
<protein>
    <recommendedName>
        <fullName evidence="3">DUF481 domain-containing protein</fullName>
    </recommendedName>
</protein>
<dbReference type="OrthoDB" id="116089at2"/>
<dbReference type="AlphaFoldDB" id="G8NTJ4"/>
<accession>G8NTJ4</accession>
<dbReference type="Pfam" id="PF04338">
    <property type="entry name" value="DUF481"/>
    <property type="match status" value="1"/>
</dbReference>
<name>G8NTJ4_GRAMM</name>
<dbReference type="InterPro" id="IPR007433">
    <property type="entry name" value="DUF481"/>
</dbReference>
<evidence type="ECO:0008006" key="3">
    <source>
        <dbReference type="Google" id="ProtNLM"/>
    </source>
</evidence>
<dbReference type="EMBL" id="CP003130">
    <property type="protein sequence ID" value="AEU35226.1"/>
    <property type="molecule type" value="Genomic_DNA"/>
</dbReference>
<dbReference type="HOGENOM" id="CLU_651563_0_0_0"/>
<dbReference type="Proteomes" id="UP000007113">
    <property type="component" value="Chromosome"/>
</dbReference>